<dbReference type="EMBL" id="PGCJ01000811">
    <property type="protein sequence ID" value="PLW19558.1"/>
    <property type="molecule type" value="Genomic_DNA"/>
</dbReference>
<sequence>MALSYLLPKPAPKEDDTALWEDIPESMNEEDVASLAHIQSIHQRLIQEQKYQNWKDVLEILFPIYLHLNNLTANWTLPPALDNHSGLLCNCPLGTQTAKNESILNSALALQTLHFCSQMDTSEKEKALGLLWSAKCALHKCAVKIQGETQPLRDSKSRGERLGTVLKEKIFEALGRRRKTVVKVLNTFCNRRKDYLTKYAPDQLGLPENRAITYDEFTKLQLDDPFWNDAYLSFSKDPWAVDPTVQTGIHALLRMDCANEELVQLTNELRRCVSWGIHL</sequence>
<comment type="caution">
    <text evidence="1">The sequence shown here is derived from an EMBL/GenBank/DDBJ whole genome shotgun (WGS) entry which is preliminary data.</text>
</comment>
<dbReference type="PANTHER" id="PTHR33096">
    <property type="entry name" value="CXC2 DOMAIN-CONTAINING PROTEIN"/>
    <property type="match status" value="1"/>
</dbReference>
<dbReference type="OrthoDB" id="10481216at2759"/>
<evidence type="ECO:0000313" key="2">
    <source>
        <dbReference type="Proteomes" id="UP000235388"/>
    </source>
</evidence>
<reference evidence="1 2" key="1">
    <citation type="submission" date="2017-11" db="EMBL/GenBank/DDBJ databases">
        <title>De novo assembly and phasing of dikaryotic genomes from two isolates of Puccinia coronata f. sp. avenae, the causal agent of oat crown rust.</title>
        <authorList>
            <person name="Miller M.E."/>
            <person name="Zhang Y."/>
            <person name="Omidvar V."/>
            <person name="Sperschneider J."/>
            <person name="Schwessinger B."/>
            <person name="Raley C."/>
            <person name="Palmer J.M."/>
            <person name="Garnica D."/>
            <person name="Upadhyaya N."/>
            <person name="Rathjen J."/>
            <person name="Taylor J.M."/>
            <person name="Park R.F."/>
            <person name="Dodds P.N."/>
            <person name="Hirsch C.D."/>
            <person name="Kianian S.F."/>
            <person name="Figueroa M."/>
        </authorList>
    </citation>
    <scope>NUCLEOTIDE SEQUENCE [LARGE SCALE GENOMIC DNA]</scope>
    <source>
        <strain evidence="1">12NC29</strain>
    </source>
</reference>
<dbReference type="PANTHER" id="PTHR33096:SF1">
    <property type="entry name" value="CXC1-LIKE CYSTEINE CLUSTER ASSOCIATED WITH KDZ TRANSPOSASES DOMAIN-CONTAINING PROTEIN"/>
    <property type="match status" value="1"/>
</dbReference>
<dbReference type="Proteomes" id="UP000235388">
    <property type="component" value="Unassembled WGS sequence"/>
</dbReference>
<dbReference type="AlphaFoldDB" id="A0A2N5T255"/>
<gene>
    <name evidence="1" type="ORF">PCANC_09025</name>
</gene>
<organism evidence="1 2">
    <name type="scientific">Puccinia coronata f. sp. avenae</name>
    <dbReference type="NCBI Taxonomy" id="200324"/>
    <lineage>
        <taxon>Eukaryota</taxon>
        <taxon>Fungi</taxon>
        <taxon>Dikarya</taxon>
        <taxon>Basidiomycota</taxon>
        <taxon>Pucciniomycotina</taxon>
        <taxon>Pucciniomycetes</taxon>
        <taxon>Pucciniales</taxon>
        <taxon>Pucciniaceae</taxon>
        <taxon>Puccinia</taxon>
    </lineage>
</organism>
<evidence type="ECO:0008006" key="3">
    <source>
        <dbReference type="Google" id="ProtNLM"/>
    </source>
</evidence>
<dbReference type="STRING" id="200324.A0A2N5T255"/>
<name>A0A2N5T255_9BASI</name>
<accession>A0A2N5T255</accession>
<protein>
    <recommendedName>
        <fullName evidence="3">CxC1-like cysteine cluster associated with KDZ transposases domain-containing protein</fullName>
    </recommendedName>
</protein>
<evidence type="ECO:0000313" key="1">
    <source>
        <dbReference type="EMBL" id="PLW19558.1"/>
    </source>
</evidence>
<proteinExistence type="predicted"/>
<keyword evidence="2" id="KW-1185">Reference proteome</keyword>